<dbReference type="InParanoid" id="A0A067REF4"/>
<proteinExistence type="predicted"/>
<sequence length="39" mass="4052">MSAMPAPTHTEAKYSPGQRSVHSPGHGCLHCGCTASQMP</sequence>
<keyword evidence="3" id="KW-1185">Reference proteome</keyword>
<dbReference type="AlphaFoldDB" id="A0A067REF4"/>
<evidence type="ECO:0000313" key="2">
    <source>
        <dbReference type="EMBL" id="KDR22241.1"/>
    </source>
</evidence>
<dbReference type="Proteomes" id="UP000027135">
    <property type="component" value="Unassembled WGS sequence"/>
</dbReference>
<name>A0A067REF4_ZOONE</name>
<organism evidence="2 3">
    <name type="scientific">Zootermopsis nevadensis</name>
    <name type="common">Dampwood termite</name>
    <dbReference type="NCBI Taxonomy" id="136037"/>
    <lineage>
        <taxon>Eukaryota</taxon>
        <taxon>Metazoa</taxon>
        <taxon>Ecdysozoa</taxon>
        <taxon>Arthropoda</taxon>
        <taxon>Hexapoda</taxon>
        <taxon>Insecta</taxon>
        <taxon>Pterygota</taxon>
        <taxon>Neoptera</taxon>
        <taxon>Polyneoptera</taxon>
        <taxon>Dictyoptera</taxon>
        <taxon>Blattodea</taxon>
        <taxon>Blattoidea</taxon>
        <taxon>Termitoidae</taxon>
        <taxon>Termopsidae</taxon>
        <taxon>Zootermopsis</taxon>
    </lineage>
</organism>
<reference evidence="2 3" key="1">
    <citation type="journal article" date="2014" name="Nat. Commun.">
        <title>Molecular traces of alternative social organization in a termite genome.</title>
        <authorList>
            <person name="Terrapon N."/>
            <person name="Li C."/>
            <person name="Robertson H.M."/>
            <person name="Ji L."/>
            <person name="Meng X."/>
            <person name="Booth W."/>
            <person name="Chen Z."/>
            <person name="Childers C.P."/>
            <person name="Glastad K.M."/>
            <person name="Gokhale K."/>
            <person name="Gowin J."/>
            <person name="Gronenberg W."/>
            <person name="Hermansen R.A."/>
            <person name="Hu H."/>
            <person name="Hunt B.G."/>
            <person name="Huylmans A.K."/>
            <person name="Khalil S.M."/>
            <person name="Mitchell R.D."/>
            <person name="Munoz-Torres M.C."/>
            <person name="Mustard J.A."/>
            <person name="Pan H."/>
            <person name="Reese J.T."/>
            <person name="Scharf M.E."/>
            <person name="Sun F."/>
            <person name="Vogel H."/>
            <person name="Xiao J."/>
            <person name="Yang W."/>
            <person name="Yang Z."/>
            <person name="Yang Z."/>
            <person name="Zhou J."/>
            <person name="Zhu J."/>
            <person name="Brent C.S."/>
            <person name="Elsik C.G."/>
            <person name="Goodisman M.A."/>
            <person name="Liberles D.A."/>
            <person name="Roe R.M."/>
            <person name="Vargo E.L."/>
            <person name="Vilcinskas A."/>
            <person name="Wang J."/>
            <person name="Bornberg-Bauer E."/>
            <person name="Korb J."/>
            <person name="Zhang G."/>
            <person name="Liebig J."/>
        </authorList>
    </citation>
    <scope>NUCLEOTIDE SEQUENCE [LARGE SCALE GENOMIC DNA]</scope>
    <source>
        <tissue evidence="2">Whole organism</tissue>
    </source>
</reference>
<gene>
    <name evidence="2" type="ORF">L798_02346</name>
</gene>
<accession>A0A067REF4</accession>
<dbReference type="EMBL" id="KK852513">
    <property type="protein sequence ID" value="KDR22241.1"/>
    <property type="molecule type" value="Genomic_DNA"/>
</dbReference>
<evidence type="ECO:0000256" key="1">
    <source>
        <dbReference type="SAM" id="MobiDB-lite"/>
    </source>
</evidence>
<evidence type="ECO:0000313" key="3">
    <source>
        <dbReference type="Proteomes" id="UP000027135"/>
    </source>
</evidence>
<protein>
    <submittedName>
        <fullName evidence="2">Uncharacterized protein</fullName>
    </submittedName>
</protein>
<feature type="region of interest" description="Disordered" evidence="1">
    <location>
        <begin position="1"/>
        <end position="25"/>
    </location>
</feature>